<organism evidence="1 2">
    <name type="scientific">Aporhodopirellula rubra</name>
    <dbReference type="NCBI Taxonomy" id="980271"/>
    <lineage>
        <taxon>Bacteria</taxon>
        <taxon>Pseudomonadati</taxon>
        <taxon>Planctomycetota</taxon>
        <taxon>Planctomycetia</taxon>
        <taxon>Pirellulales</taxon>
        <taxon>Pirellulaceae</taxon>
        <taxon>Aporhodopirellula</taxon>
    </lineage>
</organism>
<dbReference type="EMBL" id="JACHXU010000002">
    <property type="protein sequence ID" value="MBB3204906.1"/>
    <property type="molecule type" value="Genomic_DNA"/>
</dbReference>
<evidence type="ECO:0000313" key="2">
    <source>
        <dbReference type="Proteomes" id="UP000536179"/>
    </source>
</evidence>
<reference evidence="1 2" key="1">
    <citation type="submission" date="2020-08" db="EMBL/GenBank/DDBJ databases">
        <title>Genomic Encyclopedia of Type Strains, Phase III (KMG-III): the genomes of soil and plant-associated and newly described type strains.</title>
        <authorList>
            <person name="Whitman W."/>
        </authorList>
    </citation>
    <scope>NUCLEOTIDE SEQUENCE [LARGE SCALE GENOMIC DNA]</scope>
    <source>
        <strain evidence="1 2">CECT 8075</strain>
    </source>
</reference>
<evidence type="ECO:0000313" key="1">
    <source>
        <dbReference type="EMBL" id="MBB3204906.1"/>
    </source>
</evidence>
<keyword evidence="2" id="KW-1185">Reference proteome</keyword>
<sequence length="183" mass="20699">MSEYSVLVSLINDVAVIPVQDDGYGNKTLELTEVDAPDSSVEIRHVPNDLIAIDVDRNFSNDGLVSSSRGARKRCDYLLLSAQMQCAVSLEMKRENPSTQTEQIQQLTGTLCVFEYFDALLRNFYKEDFLGQYARRFAVLRHTRIRRRGTRSQSPVLHDAPERALFLCGQTVLQFGQLARPNA</sequence>
<dbReference type="Proteomes" id="UP000536179">
    <property type="component" value="Unassembled WGS sequence"/>
</dbReference>
<dbReference type="AlphaFoldDB" id="A0A7W5H4J8"/>
<accession>A0A7W5H4J8</accession>
<protein>
    <submittedName>
        <fullName evidence="1">Uncharacterized protein</fullName>
    </submittedName>
</protein>
<gene>
    <name evidence="1" type="ORF">FHS27_000673</name>
</gene>
<comment type="caution">
    <text evidence="1">The sequence shown here is derived from an EMBL/GenBank/DDBJ whole genome shotgun (WGS) entry which is preliminary data.</text>
</comment>
<proteinExistence type="predicted"/>
<name>A0A7W5H4J8_9BACT</name>
<dbReference type="RefSeq" id="WP_184301657.1">
    <property type="nucleotide sequence ID" value="NZ_JACHXU010000002.1"/>
</dbReference>